<dbReference type="EMBL" id="CAADFA010000754">
    <property type="protein sequence ID" value="VFJ73833.1"/>
    <property type="molecule type" value="Genomic_DNA"/>
</dbReference>
<dbReference type="PANTHER" id="PTHR30087">
    <property type="entry name" value="INNER MEMBRANE PROTEIN"/>
    <property type="match status" value="1"/>
</dbReference>
<dbReference type="AlphaFoldDB" id="A0A450WVH0"/>
<organism evidence="3">
    <name type="scientific">Candidatus Kentrum sp. FM</name>
    <dbReference type="NCBI Taxonomy" id="2126340"/>
    <lineage>
        <taxon>Bacteria</taxon>
        <taxon>Pseudomonadati</taxon>
        <taxon>Pseudomonadota</taxon>
        <taxon>Gammaproteobacteria</taxon>
        <taxon>Candidatus Kentrum</taxon>
    </lineage>
</organism>
<proteinExistence type="predicted"/>
<evidence type="ECO:0000313" key="1">
    <source>
        <dbReference type="EMBL" id="VFJ61854.1"/>
    </source>
</evidence>
<reference evidence="3" key="1">
    <citation type="submission" date="2019-02" db="EMBL/GenBank/DDBJ databases">
        <authorList>
            <person name="Gruber-Vodicka R. H."/>
            <person name="Seah K. B. B."/>
        </authorList>
    </citation>
    <scope>NUCLEOTIDE SEQUENCE</scope>
    <source>
        <strain evidence="1">BECK_BZ163</strain>
        <strain evidence="3">BECK_BZ164</strain>
        <strain evidence="2">BECK_BZ165</strain>
    </source>
</reference>
<dbReference type="PANTHER" id="PTHR30087:SF1">
    <property type="entry name" value="HYPOTHETICAL CYTOSOLIC PROTEIN"/>
    <property type="match status" value="1"/>
</dbReference>
<dbReference type="EMBL" id="CAADEZ010000294">
    <property type="protein sequence ID" value="VFJ61854.1"/>
    <property type="molecule type" value="Genomic_DNA"/>
</dbReference>
<dbReference type="InterPro" id="IPR007553">
    <property type="entry name" value="2-thiour_desulf"/>
</dbReference>
<dbReference type="Pfam" id="PF04463">
    <property type="entry name" value="2-thiour_desulf"/>
    <property type="match status" value="1"/>
</dbReference>
<dbReference type="EMBL" id="CAADFL010000750">
    <property type="protein sequence ID" value="VFK21022.1"/>
    <property type="molecule type" value="Genomic_DNA"/>
</dbReference>
<sequence length="151" mass="16477">MKIVSACLAGVKCRYDGEAKPCRKVMELVERGQAIPVCPEQLGGLTTPRTPAEKKGDQVFTRDGKDVTGRFRRGAREARRIARLARCHQAILKAKSPSCGFGEIYDGTFSGRLTKGNGVFAEMLEDDGMKVMTEEEFSAAFETQGSDPLEG</sequence>
<evidence type="ECO:0000313" key="2">
    <source>
        <dbReference type="EMBL" id="VFJ73833.1"/>
    </source>
</evidence>
<gene>
    <name evidence="1" type="ORF">BECKFM1743A_GA0114220_102943</name>
    <name evidence="3" type="ORF">BECKFM1743B_GA0114221_107503</name>
    <name evidence="2" type="ORF">BECKFM1743C_GA0114222_107543</name>
</gene>
<name>A0A450WVH0_9GAMM</name>
<protein>
    <submittedName>
        <fullName evidence="3">Uncharacterized conserved protein YbbK, DUF523 family</fullName>
    </submittedName>
</protein>
<evidence type="ECO:0000313" key="3">
    <source>
        <dbReference type="EMBL" id="VFK21022.1"/>
    </source>
</evidence>
<accession>A0A450WVH0</accession>